<sequence length="61" mass="6480">MSDHDEVAGDLPDGIDSADGDDQRGPWLLALGALAVGVLAFLVSGARSLYRRLRGRGSREQ</sequence>
<dbReference type="EMBL" id="JBHSQH010000001">
    <property type="protein sequence ID" value="MFC5971577.1"/>
    <property type="molecule type" value="Genomic_DNA"/>
</dbReference>
<keyword evidence="1" id="KW-0812">Transmembrane</keyword>
<evidence type="ECO:0000313" key="2">
    <source>
        <dbReference type="EMBL" id="MFC5971577.1"/>
    </source>
</evidence>
<dbReference type="RefSeq" id="WP_247414468.1">
    <property type="nucleotide sequence ID" value="NZ_JALLGW010000001.1"/>
</dbReference>
<gene>
    <name evidence="2" type="ORF">ACFPYI_09565</name>
</gene>
<evidence type="ECO:0000313" key="3">
    <source>
        <dbReference type="Proteomes" id="UP001596099"/>
    </source>
</evidence>
<keyword evidence="1" id="KW-0472">Membrane</keyword>
<dbReference type="Proteomes" id="UP001596099">
    <property type="component" value="Unassembled WGS sequence"/>
</dbReference>
<organism evidence="2 3">
    <name type="scientific">Halomarina salina</name>
    <dbReference type="NCBI Taxonomy" id="1872699"/>
    <lineage>
        <taxon>Archaea</taxon>
        <taxon>Methanobacteriati</taxon>
        <taxon>Methanobacteriota</taxon>
        <taxon>Stenosarchaea group</taxon>
        <taxon>Halobacteria</taxon>
        <taxon>Halobacteriales</taxon>
        <taxon>Natronomonadaceae</taxon>
        <taxon>Halomarina</taxon>
    </lineage>
</organism>
<evidence type="ECO:0000256" key="1">
    <source>
        <dbReference type="SAM" id="Phobius"/>
    </source>
</evidence>
<keyword evidence="3" id="KW-1185">Reference proteome</keyword>
<comment type="caution">
    <text evidence="2">The sequence shown here is derived from an EMBL/GenBank/DDBJ whole genome shotgun (WGS) entry which is preliminary data.</text>
</comment>
<protein>
    <submittedName>
        <fullName evidence="2">Uncharacterized protein</fullName>
    </submittedName>
</protein>
<reference evidence="2 3" key="1">
    <citation type="journal article" date="2019" name="Int. J. Syst. Evol. Microbiol.">
        <title>The Global Catalogue of Microorganisms (GCM) 10K type strain sequencing project: providing services to taxonomists for standard genome sequencing and annotation.</title>
        <authorList>
            <consortium name="The Broad Institute Genomics Platform"/>
            <consortium name="The Broad Institute Genome Sequencing Center for Infectious Disease"/>
            <person name="Wu L."/>
            <person name="Ma J."/>
        </authorList>
    </citation>
    <scope>NUCLEOTIDE SEQUENCE [LARGE SCALE GENOMIC DNA]</scope>
    <source>
        <strain evidence="2 3">CGMCC 1.12543</strain>
    </source>
</reference>
<proteinExistence type="predicted"/>
<name>A0ABD5RLV0_9EURY</name>
<keyword evidence="1" id="KW-1133">Transmembrane helix</keyword>
<dbReference type="AlphaFoldDB" id="A0ABD5RLV0"/>
<feature type="transmembrane region" description="Helical" evidence="1">
    <location>
        <begin position="27"/>
        <end position="50"/>
    </location>
</feature>
<accession>A0ABD5RLV0</accession>